<keyword evidence="1" id="KW-0472">Membrane</keyword>
<keyword evidence="1" id="KW-0812">Transmembrane</keyword>
<protein>
    <recommendedName>
        <fullName evidence="4">Integral membrane protein</fullName>
    </recommendedName>
</protein>
<accession>A0ABX3J1J6</accession>
<comment type="caution">
    <text evidence="2">The sequence shown here is derived from an EMBL/GenBank/DDBJ whole genome shotgun (WGS) entry which is preliminary data.</text>
</comment>
<keyword evidence="1" id="KW-1133">Transmembrane helix</keyword>
<dbReference type="RefSeq" id="WP_039920063.1">
    <property type="nucleotide sequence ID" value="NZ_ANMG01000119.1"/>
</dbReference>
<name>A0ABX3J1J6_9PSEU</name>
<gene>
    <name evidence="2" type="ORF">B0293_34945</name>
</gene>
<feature type="transmembrane region" description="Helical" evidence="1">
    <location>
        <begin position="175"/>
        <end position="195"/>
    </location>
</feature>
<evidence type="ECO:0000313" key="2">
    <source>
        <dbReference type="EMBL" id="OOC01555.1"/>
    </source>
</evidence>
<sequence length="199" mass="21496">MIDVILGYLALAAARAAGRAVDRRFDGGLDALLGRIGRKFHRDSARDLARDPSLNRQKEIAGAVAHQAQQDPQFRRDLSAIISGLDRLGGRNEITNVVGVYARHEGRGNINIGDVQNVLSPNDPSRAPPWVKVMIAVGMLGALIGIAIIVIPVINYPGGLSALRDPTRLPNFKTGISIFLGSFGLLFIAQIFTMLKNHD</sequence>
<proteinExistence type="predicted"/>
<dbReference type="EMBL" id="MUXN01000027">
    <property type="protein sequence ID" value="OOC01555.1"/>
    <property type="molecule type" value="Genomic_DNA"/>
</dbReference>
<dbReference type="Proteomes" id="UP000188551">
    <property type="component" value="Unassembled WGS sequence"/>
</dbReference>
<evidence type="ECO:0000313" key="3">
    <source>
        <dbReference type="Proteomes" id="UP000188551"/>
    </source>
</evidence>
<reference evidence="2 3" key="1">
    <citation type="submission" date="2017-02" db="EMBL/GenBank/DDBJ databases">
        <title>Amycolatopsis azurea DSM 43854 draft genome.</title>
        <authorList>
            <person name="Mayilraj S."/>
        </authorList>
    </citation>
    <scope>NUCLEOTIDE SEQUENCE [LARGE SCALE GENOMIC DNA]</scope>
    <source>
        <strain evidence="2 3">DSM 43854</strain>
    </source>
</reference>
<feature type="transmembrane region" description="Helical" evidence="1">
    <location>
        <begin position="130"/>
        <end position="154"/>
    </location>
</feature>
<evidence type="ECO:0008006" key="4">
    <source>
        <dbReference type="Google" id="ProtNLM"/>
    </source>
</evidence>
<evidence type="ECO:0000256" key="1">
    <source>
        <dbReference type="SAM" id="Phobius"/>
    </source>
</evidence>
<keyword evidence="3" id="KW-1185">Reference proteome</keyword>
<organism evidence="2 3">
    <name type="scientific">Amycolatopsis azurea DSM 43854</name>
    <dbReference type="NCBI Taxonomy" id="1238180"/>
    <lineage>
        <taxon>Bacteria</taxon>
        <taxon>Bacillati</taxon>
        <taxon>Actinomycetota</taxon>
        <taxon>Actinomycetes</taxon>
        <taxon>Pseudonocardiales</taxon>
        <taxon>Pseudonocardiaceae</taxon>
        <taxon>Amycolatopsis</taxon>
    </lineage>
</organism>